<sequence>MALSPPSNSLPNLRRRRRSRSSSPPCHPRRYRRKNRREEWRWRSTVGMGEEGSCGGDLPRISGGLQLWSRLRPRRHRRWLQRNEKRGVERRMNEKKEKSITVVTKAFSRHQGRPPQPPDSAFKTGGGGFAVVAVWMMVVMCWCCGVMPIIVIESRHTVDS</sequence>
<dbReference type="Proteomes" id="UP000813463">
    <property type="component" value="Chromosome 1"/>
</dbReference>
<evidence type="ECO:0000313" key="4">
    <source>
        <dbReference type="RefSeq" id="XP_056690635.1"/>
    </source>
</evidence>
<dbReference type="GeneID" id="130465811"/>
<keyword evidence="2" id="KW-0812">Transmembrane</keyword>
<keyword evidence="2" id="KW-0472">Membrane</keyword>
<accession>A0ABM3R4U6</accession>
<name>A0ABM3R4U6_SPIOL</name>
<feature type="transmembrane region" description="Helical" evidence="2">
    <location>
        <begin position="129"/>
        <end position="152"/>
    </location>
</feature>
<dbReference type="RefSeq" id="XP_056690635.1">
    <property type="nucleotide sequence ID" value="XM_056834657.1"/>
</dbReference>
<keyword evidence="2" id="KW-1133">Transmembrane helix</keyword>
<protein>
    <submittedName>
        <fullName evidence="4">Uncharacterized protein</fullName>
    </submittedName>
</protein>
<evidence type="ECO:0000256" key="2">
    <source>
        <dbReference type="SAM" id="Phobius"/>
    </source>
</evidence>
<proteinExistence type="predicted"/>
<keyword evidence="3" id="KW-1185">Reference proteome</keyword>
<feature type="compositionally biased region" description="Low complexity" evidence="1">
    <location>
        <begin position="1"/>
        <end position="12"/>
    </location>
</feature>
<organism evidence="3 4">
    <name type="scientific">Spinacia oleracea</name>
    <name type="common">Spinach</name>
    <dbReference type="NCBI Taxonomy" id="3562"/>
    <lineage>
        <taxon>Eukaryota</taxon>
        <taxon>Viridiplantae</taxon>
        <taxon>Streptophyta</taxon>
        <taxon>Embryophyta</taxon>
        <taxon>Tracheophyta</taxon>
        <taxon>Spermatophyta</taxon>
        <taxon>Magnoliopsida</taxon>
        <taxon>eudicotyledons</taxon>
        <taxon>Gunneridae</taxon>
        <taxon>Pentapetalae</taxon>
        <taxon>Caryophyllales</taxon>
        <taxon>Chenopodiaceae</taxon>
        <taxon>Chenopodioideae</taxon>
        <taxon>Anserineae</taxon>
        <taxon>Spinacia</taxon>
    </lineage>
</organism>
<evidence type="ECO:0000256" key="1">
    <source>
        <dbReference type="SAM" id="MobiDB-lite"/>
    </source>
</evidence>
<reference evidence="4" key="2">
    <citation type="submission" date="2025-08" db="UniProtKB">
        <authorList>
            <consortium name="RefSeq"/>
        </authorList>
    </citation>
    <scope>IDENTIFICATION</scope>
    <source>
        <tissue evidence="4">Leaf</tissue>
    </source>
</reference>
<reference evidence="3" key="1">
    <citation type="journal article" date="2021" name="Nat. Commun.">
        <title>Genomic analyses provide insights into spinach domestication and the genetic basis of agronomic traits.</title>
        <authorList>
            <person name="Cai X."/>
            <person name="Sun X."/>
            <person name="Xu C."/>
            <person name="Sun H."/>
            <person name="Wang X."/>
            <person name="Ge C."/>
            <person name="Zhang Z."/>
            <person name="Wang Q."/>
            <person name="Fei Z."/>
            <person name="Jiao C."/>
            <person name="Wang Q."/>
        </authorList>
    </citation>
    <scope>NUCLEOTIDE SEQUENCE [LARGE SCALE GENOMIC DNA]</scope>
    <source>
        <strain evidence="3">cv. Varoflay</strain>
    </source>
</reference>
<feature type="region of interest" description="Disordered" evidence="1">
    <location>
        <begin position="1"/>
        <end position="35"/>
    </location>
</feature>
<gene>
    <name evidence="4" type="primary">LOC130465811</name>
</gene>
<evidence type="ECO:0000313" key="3">
    <source>
        <dbReference type="Proteomes" id="UP000813463"/>
    </source>
</evidence>